<name>A0ACC0V1N9_9HYPO</name>
<comment type="caution">
    <text evidence="1">The sequence shown here is derived from an EMBL/GenBank/DDBJ whole genome shotgun (WGS) entry which is preliminary data.</text>
</comment>
<dbReference type="EMBL" id="CM047944">
    <property type="protein sequence ID" value="KAI9899808.1"/>
    <property type="molecule type" value="Genomic_DNA"/>
</dbReference>
<organism evidence="1 2">
    <name type="scientific">Trichothecium roseum</name>
    <dbReference type="NCBI Taxonomy" id="47278"/>
    <lineage>
        <taxon>Eukaryota</taxon>
        <taxon>Fungi</taxon>
        <taxon>Dikarya</taxon>
        <taxon>Ascomycota</taxon>
        <taxon>Pezizomycotina</taxon>
        <taxon>Sordariomycetes</taxon>
        <taxon>Hypocreomycetidae</taxon>
        <taxon>Hypocreales</taxon>
        <taxon>Hypocreales incertae sedis</taxon>
        <taxon>Trichothecium</taxon>
    </lineage>
</organism>
<accession>A0ACC0V1N9</accession>
<gene>
    <name evidence="1" type="ORF">N3K66_006269</name>
</gene>
<proteinExistence type="predicted"/>
<sequence>MESSSRSPHNLFEVFLRLRPSPSGAQTTDRILNVVEPETDSSCDTSSGPSHITLNPPTDRRRAIEKFGFTRVFEEQASQLDVFHCTDVAPLIQGVIAPRGGEGTDAVVATLGVTGSGKTHTILGSKNQRGLTQLALDVLFRSLGKNILRPHDLHSAMDSLQDCDPSESQVLSASNYIDALYGDAPPRAQSRAGSRAATPANSENVMSPPPKRYLTRPSALPQAPDISSVNVSCDPTAEYAVVVSMYEVHNDRIYDLLTPPTKSTTNKDSRRRPLLFKSTELSPDRKVVAGLRKVACVSFREAIMVLEAGLQERRVTGTGSNSTSSRSHGFFCFEVRKRARGFNAGWGGSRLTIVDLAGSERAREAKTAGATLAEAGKINESLMYLGQCLQTQSEAATSSKPNIVPYRQCKLTELLFSNSFPSTSMSASHSHATKRNPQRGVMIVTADPRGDFNATSQILRYSALAREVTVPRIPSITATILANPSNVRSPSPTQAQQHSRPFVHPGSTGGAHRVVSADERATMELAALEIANLSAEMDRLREELERERDARVTAEAHLLSMEEKMLDMEAEIREDCGLEFEQRLALELARFKANLAMEQERYDEHWDRKVDVLERGLDHDDFGEDVDKENILIENLEEEVERLRRDNIILKRELAGRSPSKRRPLEERDDFYISTSQQSQHSTAGSSPTKPSKLAISSSPTKGDGVANLGRKLERLRVSNNGSASAPGSRSVSGTRGTKKVRKLGKKWEDETDMD</sequence>
<reference evidence="1" key="1">
    <citation type="submission" date="2022-10" db="EMBL/GenBank/DDBJ databases">
        <title>Complete Genome of Trichothecium roseum strain YXFP-22015, a Plant Pathogen Isolated from Citrus.</title>
        <authorList>
            <person name="Wang Y."/>
            <person name="Zhu L."/>
        </authorList>
    </citation>
    <scope>NUCLEOTIDE SEQUENCE</scope>
    <source>
        <strain evidence="1">YXFP-22015</strain>
    </source>
</reference>
<keyword evidence="2" id="KW-1185">Reference proteome</keyword>
<protein>
    <submittedName>
        <fullName evidence="1">Uncharacterized protein</fullName>
    </submittedName>
</protein>
<dbReference type="Proteomes" id="UP001163324">
    <property type="component" value="Chromosome 5"/>
</dbReference>
<evidence type="ECO:0000313" key="1">
    <source>
        <dbReference type="EMBL" id="KAI9899808.1"/>
    </source>
</evidence>
<evidence type="ECO:0000313" key="2">
    <source>
        <dbReference type="Proteomes" id="UP001163324"/>
    </source>
</evidence>